<comment type="caution">
    <text evidence="3">The sequence shown here is derived from an EMBL/GenBank/DDBJ whole genome shotgun (WGS) entry which is preliminary data.</text>
</comment>
<dbReference type="PANTHER" id="PTHR31533">
    <property type="entry name" value="GPI-ANCHORED PROTEIN LLG1-RELATED-RELATED"/>
    <property type="match status" value="1"/>
</dbReference>
<evidence type="ECO:0000256" key="1">
    <source>
        <dbReference type="SAM" id="Phobius"/>
    </source>
</evidence>
<dbReference type="InterPro" id="IPR039307">
    <property type="entry name" value="LORELEI-like"/>
</dbReference>
<keyword evidence="1" id="KW-0472">Membrane</keyword>
<dbReference type="Proteomes" id="UP000639772">
    <property type="component" value="Unassembled WGS sequence"/>
</dbReference>
<dbReference type="EMBL" id="JADCNM010000083">
    <property type="protein sequence ID" value="KAG0451012.1"/>
    <property type="molecule type" value="Genomic_DNA"/>
</dbReference>
<dbReference type="InterPro" id="IPR058888">
    <property type="entry name" value="LLG1-like"/>
</dbReference>
<dbReference type="PANTHER" id="PTHR31533:SF2">
    <property type="entry name" value="GPI-ANCHORED PROTEIN LLG1"/>
    <property type="match status" value="1"/>
</dbReference>
<accession>A0A835PFV7</accession>
<keyword evidence="5" id="KW-1185">Reference proteome</keyword>
<dbReference type="Proteomes" id="UP000636800">
    <property type="component" value="Unassembled WGS sequence"/>
</dbReference>
<reference evidence="5 6" key="1">
    <citation type="journal article" date="2020" name="Nat. Food">
        <title>A phased Vanilla planifolia genome enables genetic improvement of flavour and production.</title>
        <authorList>
            <person name="Hasing T."/>
            <person name="Tang H."/>
            <person name="Brym M."/>
            <person name="Khazi F."/>
            <person name="Huang T."/>
            <person name="Chambers A.H."/>
        </authorList>
    </citation>
    <scope>NUCLEOTIDE SEQUENCE [LARGE SCALE GENOMIC DNA]</scope>
    <source>
        <tissue evidence="3">Leaf</tissue>
    </source>
</reference>
<keyword evidence="1" id="KW-0812">Transmembrane</keyword>
<dbReference type="AlphaFoldDB" id="A0A835PFV7"/>
<name>A0A835PFV7_VANPL</name>
<feature type="domain" description="GPI-anchored protein LLG1-like" evidence="2">
    <location>
        <begin position="69"/>
        <end position="145"/>
    </location>
</feature>
<proteinExistence type="predicted"/>
<protein>
    <recommendedName>
        <fullName evidence="2">GPI-anchored protein LLG1-like domain-containing protein</fullName>
    </recommendedName>
</protein>
<sequence>MRERARRRARCNPFEIFMMDHGRGVFACAAVFLLLVLLGAGHPFISGDALEGHGSTGRSLLQATTSCPINFEFMNYTIITNKCKGPQYPVEPCCSAFKEFACPYVDEINDLTNDCASTMFTYINGHGYPTGLFSYECREGKLGLNCTAYLKETVNSTSSAGAFGALFPPLGFALGFALVLLSY</sequence>
<dbReference type="OrthoDB" id="585255at2759"/>
<keyword evidence="1" id="KW-1133">Transmembrane helix</keyword>
<feature type="transmembrane region" description="Helical" evidence="1">
    <location>
        <begin position="160"/>
        <end position="181"/>
    </location>
</feature>
<evidence type="ECO:0000313" key="3">
    <source>
        <dbReference type="EMBL" id="KAG0450917.1"/>
    </source>
</evidence>
<evidence type="ECO:0000313" key="5">
    <source>
        <dbReference type="Proteomes" id="UP000636800"/>
    </source>
</evidence>
<gene>
    <name evidence="4" type="ORF">HPP92_026483</name>
    <name evidence="3" type="ORF">HPP92_026706</name>
</gene>
<dbReference type="EMBL" id="JADCNL010000082">
    <property type="protein sequence ID" value="KAG0450917.1"/>
    <property type="molecule type" value="Genomic_DNA"/>
</dbReference>
<evidence type="ECO:0000313" key="4">
    <source>
        <dbReference type="EMBL" id="KAG0451012.1"/>
    </source>
</evidence>
<organism evidence="3 5">
    <name type="scientific">Vanilla planifolia</name>
    <name type="common">Vanilla</name>
    <dbReference type="NCBI Taxonomy" id="51239"/>
    <lineage>
        <taxon>Eukaryota</taxon>
        <taxon>Viridiplantae</taxon>
        <taxon>Streptophyta</taxon>
        <taxon>Embryophyta</taxon>
        <taxon>Tracheophyta</taxon>
        <taxon>Spermatophyta</taxon>
        <taxon>Magnoliopsida</taxon>
        <taxon>Liliopsida</taxon>
        <taxon>Asparagales</taxon>
        <taxon>Orchidaceae</taxon>
        <taxon>Vanilloideae</taxon>
        <taxon>Vanilleae</taxon>
        <taxon>Vanilla</taxon>
    </lineage>
</organism>
<evidence type="ECO:0000259" key="2">
    <source>
        <dbReference type="Pfam" id="PF26578"/>
    </source>
</evidence>
<evidence type="ECO:0000313" key="6">
    <source>
        <dbReference type="Proteomes" id="UP000639772"/>
    </source>
</evidence>
<dbReference type="Pfam" id="PF26578">
    <property type="entry name" value="LLG1"/>
    <property type="match status" value="1"/>
</dbReference>